<evidence type="ECO:0000256" key="1">
    <source>
        <dbReference type="SAM" id="Coils"/>
    </source>
</evidence>
<dbReference type="RefSeq" id="WP_075362856.1">
    <property type="nucleotide sequence ID" value="NZ_MLBF01000001.1"/>
</dbReference>
<feature type="coiled-coil region" evidence="1">
    <location>
        <begin position="16"/>
        <end position="46"/>
    </location>
</feature>
<accession>A0A1Q8R2I0</accession>
<keyword evidence="1" id="KW-0175">Coiled coil</keyword>
<dbReference type="Proteomes" id="UP000186102">
    <property type="component" value="Unassembled WGS sequence"/>
</dbReference>
<reference evidence="2 3" key="1">
    <citation type="submission" date="2016-09" db="EMBL/GenBank/DDBJ databases">
        <title>Complete genome of Desulfosporosinus sp. OL.</title>
        <authorList>
            <person name="Mardanov A."/>
            <person name="Beletsky A."/>
            <person name="Panova A."/>
            <person name="Karnachuk O."/>
            <person name="Ravin N."/>
        </authorList>
    </citation>
    <scope>NUCLEOTIDE SEQUENCE [LARGE SCALE GENOMIC DNA]</scope>
    <source>
        <strain evidence="2 3">OL</strain>
    </source>
</reference>
<sequence length="59" mass="6836">MENELLKEISLKLNKLVDIEKRLNKLESIENELKSINKSIKGIQKDSLSVMTYLASRDM</sequence>
<keyword evidence="3" id="KW-1185">Reference proteome</keyword>
<comment type="caution">
    <text evidence="2">The sequence shown here is derived from an EMBL/GenBank/DDBJ whole genome shotgun (WGS) entry which is preliminary data.</text>
</comment>
<evidence type="ECO:0000313" key="2">
    <source>
        <dbReference type="EMBL" id="OLN33825.1"/>
    </source>
</evidence>
<evidence type="ECO:0000313" key="3">
    <source>
        <dbReference type="Proteomes" id="UP000186102"/>
    </source>
</evidence>
<organism evidence="2 3">
    <name type="scientific">Desulfosporosinus metallidurans</name>
    <dbReference type="NCBI Taxonomy" id="1888891"/>
    <lineage>
        <taxon>Bacteria</taxon>
        <taxon>Bacillati</taxon>
        <taxon>Bacillota</taxon>
        <taxon>Clostridia</taxon>
        <taxon>Eubacteriales</taxon>
        <taxon>Desulfitobacteriaceae</taxon>
        <taxon>Desulfosporosinus</taxon>
    </lineage>
</organism>
<dbReference type="STRING" id="1888891.DSOL_0003"/>
<proteinExistence type="predicted"/>
<dbReference type="OrthoDB" id="9963574at2"/>
<protein>
    <submittedName>
        <fullName evidence="2">Uncharacterized protein</fullName>
    </submittedName>
</protein>
<dbReference type="AlphaFoldDB" id="A0A1Q8R2I0"/>
<name>A0A1Q8R2I0_9FIRM</name>
<gene>
    <name evidence="2" type="ORF">DSOL_0003</name>
</gene>
<dbReference type="EMBL" id="MLBF01000001">
    <property type="protein sequence ID" value="OLN33825.1"/>
    <property type="molecule type" value="Genomic_DNA"/>
</dbReference>